<dbReference type="PROSITE" id="PS00480">
    <property type="entry name" value="CITRATE_SYNTHASE"/>
    <property type="match status" value="1"/>
</dbReference>
<dbReference type="InterPro" id="IPR019810">
    <property type="entry name" value="Citrate_synthase_AS"/>
</dbReference>
<dbReference type="PIRSF" id="PIRSF001369">
    <property type="entry name" value="Citrate_synth"/>
    <property type="match status" value="1"/>
</dbReference>
<dbReference type="InterPro" id="IPR002020">
    <property type="entry name" value="Citrate_synthase"/>
</dbReference>
<dbReference type="PANTHER" id="PTHR11739">
    <property type="entry name" value="CITRATE SYNTHASE"/>
    <property type="match status" value="1"/>
</dbReference>
<feature type="active site" evidence="7">
    <location>
        <position position="309"/>
    </location>
</feature>
<evidence type="ECO:0000256" key="2">
    <source>
        <dbReference type="ARBA" id="ARBA00010566"/>
    </source>
</evidence>
<dbReference type="GO" id="GO:0005829">
    <property type="term" value="C:cytosol"/>
    <property type="evidence" value="ECO:0007669"/>
    <property type="project" value="TreeGrafter"/>
</dbReference>
<dbReference type="GO" id="GO:0006099">
    <property type="term" value="P:tricarboxylic acid cycle"/>
    <property type="evidence" value="ECO:0007669"/>
    <property type="project" value="UniProtKB-UniPathway"/>
</dbReference>
<dbReference type="EMBL" id="CP034465">
    <property type="protein sequence ID" value="AZP05624.1"/>
    <property type="molecule type" value="Genomic_DNA"/>
</dbReference>
<evidence type="ECO:0000256" key="1">
    <source>
        <dbReference type="ARBA" id="ARBA00004751"/>
    </source>
</evidence>
<dbReference type="RefSeq" id="WP_126112167.1">
    <property type="nucleotide sequence ID" value="NZ_CP034465.1"/>
</dbReference>
<evidence type="ECO:0000256" key="4">
    <source>
        <dbReference type="ARBA" id="ARBA00022679"/>
    </source>
</evidence>
<dbReference type="AlphaFoldDB" id="A0A3Q9BMD2"/>
<dbReference type="Gene3D" id="1.10.580.10">
    <property type="entry name" value="Citrate Synthase, domain 1"/>
    <property type="match status" value="1"/>
</dbReference>
<dbReference type="InterPro" id="IPR036969">
    <property type="entry name" value="Citrate_synthase_sf"/>
</dbReference>
<dbReference type="SUPFAM" id="SSF48256">
    <property type="entry name" value="Citrate synthase"/>
    <property type="match status" value="1"/>
</dbReference>
<dbReference type="NCBIfam" id="NF010638">
    <property type="entry name" value="PRK14035.1"/>
    <property type="match status" value="1"/>
</dbReference>
<evidence type="ECO:0000256" key="7">
    <source>
        <dbReference type="PIRSR" id="PIRSR001369-1"/>
    </source>
</evidence>
<sequence length="372" mass="42039">MEVVGGLANIYACDTKISSIIDDELAYAGYSIQELMENDASFEEVVYLLWYLHLPNETELRDFKRELNESSAISDAVEACLRIQCRQNLHPMSVLRTTVSLLGVFDPYAEENSEKSVHVQSIHLQAKIPTIVAAFSRLRKGLDPIQPRADLDFSANFLYMLTGEEATETEVKALDQALVLHADHELNASTFAARVSASTLSDVYSCITTAIGTLKGSLHGGANERVFDMLEDINANGTAAEYLQKKLDSKEKIMGFGHRVYKTVDPRQSYLKEMSYQLTRDSENEKWYDISVEVEDYIRNARGLIPNVDFYSATVYHVLGIESDLFTLIFAMSRVSGWLAHVKEQRSNNNLIRPRSRYVGPVNQRYVPIDKR</sequence>
<accession>A0A3Q9BMD2</accession>
<organism evidence="9 10">
    <name type="scientific">Jeotgalibaca ciconiae</name>
    <dbReference type="NCBI Taxonomy" id="2496265"/>
    <lineage>
        <taxon>Bacteria</taxon>
        <taxon>Bacillati</taxon>
        <taxon>Bacillota</taxon>
        <taxon>Bacilli</taxon>
        <taxon>Lactobacillales</taxon>
        <taxon>Carnobacteriaceae</taxon>
        <taxon>Jeotgalibaca</taxon>
    </lineage>
</organism>
<evidence type="ECO:0000256" key="8">
    <source>
        <dbReference type="RuleBase" id="RU003406"/>
    </source>
</evidence>
<dbReference type="PRINTS" id="PR00143">
    <property type="entry name" value="CITRTSNTHASE"/>
</dbReference>
<reference evidence="10" key="1">
    <citation type="submission" date="2018-12" db="EMBL/GenBank/DDBJ databases">
        <title>Complete genome sequencing of Jeotgalibaca sp. H21T32.</title>
        <authorList>
            <person name="Bae J.-W."/>
            <person name="Lee S.-Y."/>
        </authorList>
    </citation>
    <scope>NUCLEOTIDE SEQUENCE [LARGE SCALE GENOMIC DNA]</scope>
    <source>
        <strain evidence="10">H21T32</strain>
    </source>
</reference>
<dbReference type="PANTHER" id="PTHR11739:SF4">
    <property type="entry name" value="CITRATE SYNTHASE, PEROXISOMAL"/>
    <property type="match status" value="1"/>
</dbReference>
<dbReference type="InterPro" id="IPR024176">
    <property type="entry name" value="Citrate_synthase_bac-typ"/>
</dbReference>
<dbReference type="Pfam" id="PF00285">
    <property type="entry name" value="Citrate_synt"/>
    <property type="match status" value="1"/>
</dbReference>
<dbReference type="GO" id="GO:0036440">
    <property type="term" value="F:citrate synthase activity"/>
    <property type="evidence" value="ECO:0007669"/>
    <property type="project" value="UniProtKB-EC"/>
</dbReference>
<dbReference type="InterPro" id="IPR016142">
    <property type="entry name" value="Citrate_synth-like_lrg_a-sub"/>
</dbReference>
<keyword evidence="3" id="KW-0816">Tricarboxylic acid cycle</keyword>
<dbReference type="InterPro" id="IPR016143">
    <property type="entry name" value="Citrate_synth-like_sm_a-sub"/>
</dbReference>
<dbReference type="Gene3D" id="1.10.230.10">
    <property type="entry name" value="Cytochrome P450-Terp, domain 2"/>
    <property type="match status" value="1"/>
</dbReference>
<evidence type="ECO:0000313" key="10">
    <source>
        <dbReference type="Proteomes" id="UP000273326"/>
    </source>
</evidence>
<keyword evidence="4 6" id="KW-0808">Transferase</keyword>
<comment type="pathway">
    <text evidence="1">Carbohydrate metabolism; tricarboxylic acid cycle; isocitrate from oxaloacetate: step 1/2.</text>
</comment>
<evidence type="ECO:0000256" key="3">
    <source>
        <dbReference type="ARBA" id="ARBA00022532"/>
    </source>
</evidence>
<feature type="active site" evidence="7">
    <location>
        <position position="258"/>
    </location>
</feature>
<dbReference type="InterPro" id="IPR011278">
    <property type="entry name" value="2-MeCitrate/Citrate_synth_II"/>
</dbReference>
<gene>
    <name evidence="9" type="ORF">EJN90_00385</name>
</gene>
<keyword evidence="10" id="KW-1185">Reference proteome</keyword>
<dbReference type="Proteomes" id="UP000273326">
    <property type="component" value="Chromosome"/>
</dbReference>
<proteinExistence type="inferred from homology"/>
<evidence type="ECO:0000313" key="9">
    <source>
        <dbReference type="EMBL" id="AZP05624.1"/>
    </source>
</evidence>
<evidence type="ECO:0000256" key="5">
    <source>
        <dbReference type="ARBA" id="ARBA00049288"/>
    </source>
</evidence>
<dbReference type="GO" id="GO:0005975">
    <property type="term" value="P:carbohydrate metabolic process"/>
    <property type="evidence" value="ECO:0007669"/>
    <property type="project" value="TreeGrafter"/>
</dbReference>
<comment type="catalytic activity">
    <reaction evidence="5">
        <text>oxaloacetate + acetyl-CoA + H2O = citrate + CoA + H(+)</text>
        <dbReference type="Rhea" id="RHEA:16845"/>
        <dbReference type="ChEBI" id="CHEBI:15377"/>
        <dbReference type="ChEBI" id="CHEBI:15378"/>
        <dbReference type="ChEBI" id="CHEBI:16452"/>
        <dbReference type="ChEBI" id="CHEBI:16947"/>
        <dbReference type="ChEBI" id="CHEBI:57287"/>
        <dbReference type="ChEBI" id="CHEBI:57288"/>
        <dbReference type="EC" id="2.3.3.16"/>
    </reaction>
</comment>
<name>A0A3Q9BMD2_9LACT</name>
<dbReference type="NCBIfam" id="TIGR01800">
    <property type="entry name" value="cit_synth_II"/>
    <property type="match status" value="1"/>
</dbReference>
<dbReference type="UniPathway" id="UPA00223"/>
<comment type="similarity">
    <text evidence="2 6 8">Belongs to the citrate synthase family.</text>
</comment>
<dbReference type="FunFam" id="1.10.230.10:FF:000003">
    <property type="entry name" value="Citrate synthase"/>
    <property type="match status" value="1"/>
</dbReference>
<protein>
    <recommendedName>
        <fullName evidence="6">Citrate synthase</fullName>
    </recommendedName>
</protein>
<evidence type="ECO:0000256" key="6">
    <source>
        <dbReference type="PIRNR" id="PIRNR001369"/>
    </source>
</evidence>
<dbReference type="OrthoDB" id="9800864at2"/>
<dbReference type="KEGG" id="jeh:EJN90_00385"/>